<dbReference type="AlphaFoldDB" id="A0A0M0HNB8"/>
<dbReference type="Pfam" id="PF08883">
    <property type="entry name" value="DOPA_dioxygen"/>
    <property type="match status" value="1"/>
</dbReference>
<name>A0A0M0HNB8_VIBNE</name>
<dbReference type="PANTHER" id="PTHR36423:SF2">
    <property type="entry name" value="AFR070WP"/>
    <property type="match status" value="1"/>
</dbReference>
<dbReference type="GO" id="GO:0051213">
    <property type="term" value="F:dioxygenase activity"/>
    <property type="evidence" value="ECO:0007669"/>
    <property type="project" value="UniProtKB-KW"/>
</dbReference>
<comment type="caution">
    <text evidence="1">The sequence shown here is derived from an EMBL/GenBank/DDBJ whole genome shotgun (WGS) entry which is preliminary data.</text>
</comment>
<organism evidence="1 2">
    <name type="scientific">Vibrio nereis</name>
    <dbReference type="NCBI Taxonomy" id="693"/>
    <lineage>
        <taxon>Bacteria</taxon>
        <taxon>Pseudomonadati</taxon>
        <taxon>Pseudomonadota</taxon>
        <taxon>Gammaproteobacteria</taxon>
        <taxon>Vibrionales</taxon>
        <taxon>Vibrionaceae</taxon>
        <taxon>Vibrio</taxon>
    </lineage>
</organism>
<dbReference type="PATRIC" id="fig|693.5.peg.1916"/>
<dbReference type="InterPro" id="IPR014980">
    <property type="entry name" value="DOPA_dioxygen"/>
</dbReference>
<dbReference type="OrthoDB" id="572228at2"/>
<dbReference type="Proteomes" id="UP000037515">
    <property type="component" value="Unassembled WGS sequence"/>
</dbReference>
<dbReference type="SUPFAM" id="SSF143410">
    <property type="entry name" value="DOPA-like"/>
    <property type="match status" value="1"/>
</dbReference>
<keyword evidence="2" id="KW-1185">Reference proteome</keyword>
<dbReference type="InterPro" id="IPR023389">
    <property type="entry name" value="DOPA-like_sf"/>
</dbReference>
<evidence type="ECO:0000313" key="1">
    <source>
        <dbReference type="EMBL" id="KOO03546.1"/>
    </source>
</evidence>
<evidence type="ECO:0000313" key="2">
    <source>
        <dbReference type="Proteomes" id="UP000037515"/>
    </source>
</evidence>
<dbReference type="RefSeq" id="WP_053395534.1">
    <property type="nucleotide sequence ID" value="NZ_LHPJ01000007.1"/>
</dbReference>
<proteinExistence type="predicted"/>
<protein>
    <submittedName>
        <fullName evidence="1">4,5-dioxygenase</fullName>
    </submittedName>
</protein>
<reference evidence="2" key="1">
    <citation type="submission" date="2015-08" db="EMBL/GenBank/DDBJ databases">
        <title>Vibrio galatheae sp. nov., a novel member of the Vibrionaceae family isolated from the Solomon Islands.</title>
        <authorList>
            <person name="Giubergia S."/>
            <person name="Machado H."/>
            <person name="Mateiu R.V."/>
            <person name="Gram L."/>
        </authorList>
    </citation>
    <scope>NUCLEOTIDE SEQUENCE [LARGE SCALE GENOMIC DNA]</scope>
    <source>
        <strain evidence="2">DSM 19584</strain>
    </source>
</reference>
<dbReference type="PIRSF" id="PIRSF028139">
    <property type="entry name" value="DOPA-diox_rel_Mll2280"/>
    <property type="match status" value="1"/>
</dbReference>
<dbReference type="PANTHER" id="PTHR36423">
    <property type="entry name" value="AFR070WP"/>
    <property type="match status" value="1"/>
</dbReference>
<dbReference type="EMBL" id="LHPJ01000007">
    <property type="protein sequence ID" value="KOO03546.1"/>
    <property type="molecule type" value="Genomic_DNA"/>
</dbReference>
<gene>
    <name evidence="1" type="ORF">AKJ17_09365</name>
</gene>
<keyword evidence="1" id="KW-0560">Oxidoreductase</keyword>
<dbReference type="STRING" id="693.AKJ17_09365"/>
<accession>A0A0M0HNB8</accession>
<sequence>MKYPINQHQHYHAHIYFDQDSSDFASSLRDRIATELNMPVGNFHQKFVGPHLRWSFAVEFDSSEFDKLIPWLDAERGELSVLVHALTDDDYKDHTDYAYWLGAEVELNLTRL</sequence>
<dbReference type="Gene3D" id="3.30.70.1240">
    <property type="entry name" value="DOPA-like domains"/>
    <property type="match status" value="1"/>
</dbReference>
<keyword evidence="1" id="KW-0223">Dioxygenase</keyword>